<feature type="domain" description="NAD-dependent epimerase/dehydratase" evidence="1">
    <location>
        <begin position="5"/>
        <end position="83"/>
    </location>
</feature>
<dbReference type="InterPro" id="IPR036291">
    <property type="entry name" value="NAD(P)-bd_dom_sf"/>
</dbReference>
<proteinExistence type="predicted"/>
<dbReference type="Pfam" id="PF01370">
    <property type="entry name" value="Epimerase"/>
    <property type="match status" value="1"/>
</dbReference>
<sequence length="242" mass="26354">MPARDLAEKLEQQHVTHIIHAAWDMRSSRLDELRLTAVAGSLRLLEAARAVGAKVIFISTISAFADARSAYGKAKLQVEEAVTGSGGIVLRLGLVAGQGGMFGSLRKAVRGSRIVPMIGDGSTPQYLLPQASLLKALRAAVDGRLDSEHAPVTLAIPRAVPFRSILLSLAREAGRDVILVPIPWRIFHMAFRSAELLRLKSGFRSDSVLSFVYQDPHPDFSQQERLGLTPAWNELQLPLIGH</sequence>
<evidence type="ECO:0000313" key="2">
    <source>
        <dbReference type="EMBL" id="KZV15292.1"/>
    </source>
</evidence>
<gene>
    <name evidence="2" type="ORF">F511_09380</name>
</gene>
<dbReference type="Gene3D" id="3.40.50.720">
    <property type="entry name" value="NAD(P)-binding Rossmann-like Domain"/>
    <property type="match status" value="1"/>
</dbReference>
<dbReference type="Proteomes" id="UP000250235">
    <property type="component" value="Unassembled WGS sequence"/>
</dbReference>
<dbReference type="InterPro" id="IPR001509">
    <property type="entry name" value="Epimerase_deHydtase"/>
</dbReference>
<keyword evidence="3" id="KW-1185">Reference proteome</keyword>
<name>A0A2Z7A8S8_9LAMI</name>
<dbReference type="EMBL" id="KV020107">
    <property type="protein sequence ID" value="KZV15292.1"/>
    <property type="molecule type" value="Genomic_DNA"/>
</dbReference>
<reference evidence="2 3" key="1">
    <citation type="journal article" date="2015" name="Proc. Natl. Acad. Sci. U.S.A.">
        <title>The resurrection genome of Boea hygrometrica: A blueprint for survival of dehydration.</title>
        <authorList>
            <person name="Xiao L."/>
            <person name="Yang G."/>
            <person name="Zhang L."/>
            <person name="Yang X."/>
            <person name="Zhao S."/>
            <person name="Ji Z."/>
            <person name="Zhou Q."/>
            <person name="Hu M."/>
            <person name="Wang Y."/>
            <person name="Chen M."/>
            <person name="Xu Y."/>
            <person name="Jin H."/>
            <person name="Xiao X."/>
            <person name="Hu G."/>
            <person name="Bao F."/>
            <person name="Hu Y."/>
            <person name="Wan P."/>
            <person name="Li L."/>
            <person name="Deng X."/>
            <person name="Kuang T."/>
            <person name="Xiang C."/>
            <person name="Zhu J.K."/>
            <person name="Oliver M.J."/>
            <person name="He Y."/>
        </authorList>
    </citation>
    <scope>NUCLEOTIDE SEQUENCE [LARGE SCALE GENOMIC DNA]</scope>
    <source>
        <strain evidence="3">cv. XS01</strain>
    </source>
</reference>
<accession>A0A2Z7A8S8</accession>
<evidence type="ECO:0000313" key="3">
    <source>
        <dbReference type="Proteomes" id="UP000250235"/>
    </source>
</evidence>
<evidence type="ECO:0000259" key="1">
    <source>
        <dbReference type="Pfam" id="PF01370"/>
    </source>
</evidence>
<organism evidence="2 3">
    <name type="scientific">Dorcoceras hygrometricum</name>
    <dbReference type="NCBI Taxonomy" id="472368"/>
    <lineage>
        <taxon>Eukaryota</taxon>
        <taxon>Viridiplantae</taxon>
        <taxon>Streptophyta</taxon>
        <taxon>Embryophyta</taxon>
        <taxon>Tracheophyta</taxon>
        <taxon>Spermatophyta</taxon>
        <taxon>Magnoliopsida</taxon>
        <taxon>eudicotyledons</taxon>
        <taxon>Gunneridae</taxon>
        <taxon>Pentapetalae</taxon>
        <taxon>asterids</taxon>
        <taxon>lamiids</taxon>
        <taxon>Lamiales</taxon>
        <taxon>Gesneriaceae</taxon>
        <taxon>Didymocarpoideae</taxon>
        <taxon>Trichosporeae</taxon>
        <taxon>Loxocarpinae</taxon>
        <taxon>Dorcoceras</taxon>
    </lineage>
</organism>
<dbReference type="SUPFAM" id="SSF51735">
    <property type="entry name" value="NAD(P)-binding Rossmann-fold domains"/>
    <property type="match status" value="1"/>
</dbReference>
<protein>
    <submittedName>
        <fullName evidence="2">NADH dehydrogenase I alpha subcomplex 9</fullName>
    </submittedName>
</protein>
<dbReference type="AlphaFoldDB" id="A0A2Z7A8S8"/>